<dbReference type="GO" id="GO:0030975">
    <property type="term" value="F:thiamine binding"/>
    <property type="evidence" value="ECO:0007669"/>
    <property type="project" value="TreeGrafter"/>
</dbReference>
<name>A0A2S0NE46_9HYPH</name>
<dbReference type="SUPFAM" id="SSF53850">
    <property type="entry name" value="Periplasmic binding protein-like II"/>
    <property type="match status" value="1"/>
</dbReference>
<dbReference type="OrthoDB" id="9766989at2"/>
<dbReference type="GO" id="GO:0030976">
    <property type="term" value="F:thiamine pyrophosphate binding"/>
    <property type="evidence" value="ECO:0007669"/>
    <property type="project" value="TreeGrafter"/>
</dbReference>
<dbReference type="GO" id="GO:0030288">
    <property type="term" value="C:outer membrane-bounded periplasmic space"/>
    <property type="evidence" value="ECO:0007669"/>
    <property type="project" value="TreeGrafter"/>
</dbReference>
<dbReference type="GO" id="GO:0015888">
    <property type="term" value="P:thiamine transport"/>
    <property type="evidence" value="ECO:0007669"/>
    <property type="project" value="TreeGrafter"/>
</dbReference>
<dbReference type="PANTHER" id="PTHR30006">
    <property type="entry name" value="THIAMINE-BINDING PERIPLASMIC PROTEIN-RELATED"/>
    <property type="match status" value="1"/>
</dbReference>
<organism evidence="2 3">
    <name type="scientific">Phreatobacter cathodiphilus</name>
    <dbReference type="NCBI Taxonomy" id="1868589"/>
    <lineage>
        <taxon>Bacteria</taxon>
        <taxon>Pseudomonadati</taxon>
        <taxon>Pseudomonadota</taxon>
        <taxon>Alphaproteobacteria</taxon>
        <taxon>Hyphomicrobiales</taxon>
        <taxon>Phreatobacteraceae</taxon>
        <taxon>Phreatobacter</taxon>
    </lineage>
</organism>
<dbReference type="Gene3D" id="3.40.190.10">
    <property type="entry name" value="Periplasmic binding protein-like II"/>
    <property type="match status" value="2"/>
</dbReference>
<dbReference type="Pfam" id="PF13343">
    <property type="entry name" value="SBP_bac_6"/>
    <property type="match status" value="1"/>
</dbReference>
<dbReference type="KEGG" id="phr:C6569_15905"/>
<gene>
    <name evidence="2" type="ORF">C6569_15905</name>
</gene>
<evidence type="ECO:0000256" key="1">
    <source>
        <dbReference type="ARBA" id="ARBA00022729"/>
    </source>
</evidence>
<proteinExistence type="predicted"/>
<keyword evidence="1" id="KW-0732">Signal</keyword>
<accession>A0A2S0NE46</accession>
<sequence>MTSLAPESESMAWRTCRAALLLFFLSGAAEARTLITVYTAAEAEHLAVVKQALETDIPDVEIRWVRGSTGHLTTRLVAERNAPVADLILGLSSQSLALLKEQKALEPFRPQAADQLRAEFLDPTEPYSWTGIAAFAVGACFNTERASLLGLARPRYWRDLADPAYRGRIAMPHPASSGVGLLLVATWIQLMGEDEAWIFMEELHKNVAVYTGSGDAPCIQAARGERVLGVSFDMRALREKSQGAPIELLLPDDGVGWEMSGMALVAGRPAAKSEAARRVIEWASGQSAHRLFARFFGTLARSDVSSPREYPLVHQQVRSPDSLRWVAANRERLLAEWERRFSSRPQ</sequence>
<evidence type="ECO:0000313" key="2">
    <source>
        <dbReference type="EMBL" id="AVO46418.1"/>
    </source>
</evidence>
<evidence type="ECO:0000313" key="3">
    <source>
        <dbReference type="Proteomes" id="UP000237889"/>
    </source>
</evidence>
<keyword evidence="3" id="KW-1185">Reference proteome</keyword>
<dbReference type="PANTHER" id="PTHR30006:SF2">
    <property type="entry name" value="ABC TRANSPORTER SUBSTRATE-BINDING PROTEIN"/>
    <property type="match status" value="1"/>
</dbReference>
<dbReference type="InterPro" id="IPR026045">
    <property type="entry name" value="Ferric-bd"/>
</dbReference>
<dbReference type="EMBL" id="CP027668">
    <property type="protein sequence ID" value="AVO46418.1"/>
    <property type="molecule type" value="Genomic_DNA"/>
</dbReference>
<dbReference type="PIRSF" id="PIRSF002825">
    <property type="entry name" value="CfbpA"/>
    <property type="match status" value="1"/>
</dbReference>
<protein>
    <submittedName>
        <fullName evidence="2">Putative 2-aminoethylphosphonate ABC transporter substrate-binding protein</fullName>
    </submittedName>
</protein>
<dbReference type="AlphaFoldDB" id="A0A2S0NE46"/>
<dbReference type="Proteomes" id="UP000237889">
    <property type="component" value="Chromosome"/>
</dbReference>
<reference evidence="2 3" key="1">
    <citation type="submission" date="2018-03" db="EMBL/GenBank/DDBJ databases">
        <title>Genome sequencing of Phreatobacter sp.</title>
        <authorList>
            <person name="Kim S.-J."/>
            <person name="Heo J."/>
            <person name="Kwon S.-W."/>
        </authorList>
    </citation>
    <scope>NUCLEOTIDE SEQUENCE [LARGE SCALE GENOMIC DNA]</scope>
    <source>
        <strain evidence="2 3">S-12</strain>
    </source>
</reference>